<accession>D6A0Q6</accession>
<dbReference type="Proteomes" id="UP000003824">
    <property type="component" value="Unassembled WGS sequence"/>
</dbReference>
<dbReference type="eggNOG" id="ENOG50344FR">
    <property type="taxonomic scope" value="Bacteria"/>
</dbReference>
<protein>
    <submittedName>
        <fullName evidence="3">Predicted protein</fullName>
    </submittedName>
</protein>
<evidence type="ECO:0000313" key="3">
    <source>
        <dbReference type="EMBL" id="EFE69288.2"/>
    </source>
</evidence>
<proteinExistence type="predicted"/>
<evidence type="ECO:0000256" key="1">
    <source>
        <dbReference type="SAM" id="MobiDB-lite"/>
    </source>
</evidence>
<organism evidence="3 4">
    <name type="scientific">Streptomyces viridosporus (strain ATCC 14672 / DSM 40746 / JCM 4963 / KCTC 9882 / NRRL B-12104 / FH 1290)</name>
    <name type="common">Streptomyces ghanaensis</name>
    <dbReference type="NCBI Taxonomy" id="566461"/>
    <lineage>
        <taxon>Bacteria</taxon>
        <taxon>Bacillati</taxon>
        <taxon>Actinomycetota</taxon>
        <taxon>Actinomycetes</taxon>
        <taxon>Kitasatosporales</taxon>
        <taxon>Streptomycetaceae</taxon>
        <taxon>Streptomyces</taxon>
    </lineage>
</organism>
<keyword evidence="2" id="KW-0732">Signal</keyword>
<feature type="chain" id="PRO_5003080341" evidence="2">
    <location>
        <begin position="39"/>
        <end position="210"/>
    </location>
</feature>
<reference evidence="4" key="1">
    <citation type="submission" date="2008-12" db="EMBL/GenBank/DDBJ databases">
        <title>Annotation of Streptomyces ghanaensis ATCC 14672.</title>
        <authorList>
            <consortium name="The Broad Institute Genome Sequencing Platform"/>
            <consortium name="Broad Institute Microbial Sequencing Center"/>
            <person name="Fischbach M."/>
            <person name="Ward D."/>
            <person name="Young S."/>
            <person name="Kodira C.D."/>
            <person name="Zeng Q."/>
            <person name="Koehrsen M."/>
            <person name="Godfrey P."/>
            <person name="Alvarado L."/>
            <person name="Berlin A.M."/>
            <person name="Borenstein D."/>
            <person name="Chen Z."/>
            <person name="Engels R."/>
            <person name="Freedman E."/>
            <person name="Gellesch M."/>
            <person name="Goldberg J."/>
            <person name="Griggs A."/>
            <person name="Gujja S."/>
            <person name="Heiman D.I."/>
            <person name="Hepburn T.A."/>
            <person name="Howarth C."/>
            <person name="Jen D."/>
            <person name="Larson L."/>
            <person name="Lewis B."/>
            <person name="Mehta T."/>
            <person name="Park D."/>
            <person name="Pearson M."/>
            <person name="Roberts A."/>
            <person name="Saif S."/>
            <person name="Shea T.D."/>
            <person name="Shenoy N."/>
            <person name="Sisk P."/>
            <person name="Stolte C."/>
            <person name="Sykes S.N."/>
            <person name="Walk T."/>
            <person name="White J."/>
            <person name="Yandava C."/>
            <person name="Straight P."/>
            <person name="Clardy J."/>
            <person name="Hung D."/>
            <person name="Kolter R."/>
            <person name="Mekalanos J."/>
            <person name="Walker S."/>
            <person name="Walsh C.T."/>
            <person name="Wieland B.L.C."/>
            <person name="Ilzarbe M."/>
            <person name="Galagan J."/>
            <person name="Nusbaum C."/>
            <person name="Birren B."/>
        </authorList>
    </citation>
    <scope>NUCLEOTIDE SEQUENCE [LARGE SCALE GENOMIC DNA]</scope>
    <source>
        <strain evidence="4">ATCC 14672 / DSM 40746 / JCM 4963 / KCTC 9882 / NRRL B-12104 / FH 1290</strain>
    </source>
</reference>
<gene>
    <name evidence="3" type="ORF">SSFG_04530</name>
</gene>
<evidence type="ECO:0000256" key="2">
    <source>
        <dbReference type="SAM" id="SignalP"/>
    </source>
</evidence>
<feature type="signal peptide" evidence="2">
    <location>
        <begin position="1"/>
        <end position="38"/>
    </location>
</feature>
<feature type="compositionally biased region" description="Low complexity" evidence="1">
    <location>
        <begin position="140"/>
        <end position="159"/>
    </location>
</feature>
<feature type="region of interest" description="Disordered" evidence="1">
    <location>
        <begin position="123"/>
        <end position="181"/>
    </location>
</feature>
<evidence type="ECO:0000313" key="4">
    <source>
        <dbReference type="Proteomes" id="UP000003824"/>
    </source>
</evidence>
<dbReference type="AlphaFoldDB" id="D6A0Q6"/>
<dbReference type="EMBL" id="DS999641">
    <property type="protein sequence ID" value="EFE69288.2"/>
    <property type="molecule type" value="Genomic_DNA"/>
</dbReference>
<name>D6A0Q6_STRV1</name>
<sequence length="210" mass="19997">MPWPAGDAPGVWRFTMGSLLLTLCAGALAAALAPAAYAADGGGVSVIPAASAPGTHVALAVAGCAERTAVAVSPAFVSGARLTAADGVLVGESRVRPSLTEGTYDVRVDCDGTERKGTLVVAPARKERPGGAAGAPGAPPAAAGASATPGAPASPVAPGDAGGGATARLAADTTREDGPGTAQTVVGLALVGTATVAVVRDRVRRSGGAG</sequence>